<evidence type="ECO:0000313" key="1">
    <source>
        <dbReference type="EMBL" id="MFC7286917.1"/>
    </source>
</evidence>
<keyword evidence="2" id="KW-1185">Reference proteome</keyword>
<comment type="caution">
    <text evidence="1">The sequence shown here is derived from an EMBL/GenBank/DDBJ whole genome shotgun (WGS) entry which is preliminary data.</text>
</comment>
<protein>
    <submittedName>
        <fullName evidence="1">N-acetyl sugar amidotransferase</fullName>
    </submittedName>
</protein>
<dbReference type="InterPro" id="IPR014729">
    <property type="entry name" value="Rossmann-like_a/b/a_fold"/>
</dbReference>
<dbReference type="SUPFAM" id="SSF52402">
    <property type="entry name" value="Adenine nucleotide alpha hydrolases-like"/>
    <property type="match status" value="1"/>
</dbReference>
<sequence>MNSKAILAPIDGSPITEAAFVPETRAYQVCTRCVMDTTDPTITFDSEGVCSHCHYFDNNITPAWPTPEQGKVELERMLEKVKAYGQGKQYDCIIGLSGGVDSSYIAIKAVEWGLRPLVVHVDAGWNSELAVMNIEQICKRLGLDLVTHVVDWEEMKDMQLAFLRSNLANQDVPQDHAYFAALYGYAIKAGIKYVINGSNFSTESILPQSWGYDAMDATHLKAIHSRFGQRKRGDFPVVSFFDLYFRYPLILKMEVLRPLNYIPYDKDSAIKTLEQDYGWRYYGGKHYESRWTRFFQAYYLPHKFGYDKRKAHLSSLVVSGQMSRDDALAELKKPLYDEKLLVEDKAFIAKKLGLSLEELEQMIAAPPRHYTEFPNHSLKFKLAFGAYSKARRGVGLALRVATFPLRAARRALRGTAR</sequence>
<name>A0ABW2I7G5_9BURK</name>
<organism evidence="1 2">
    <name type="scientific">Herminiimonas glaciei</name>
    <dbReference type="NCBI Taxonomy" id="523788"/>
    <lineage>
        <taxon>Bacteria</taxon>
        <taxon>Pseudomonadati</taxon>
        <taxon>Pseudomonadota</taxon>
        <taxon>Betaproteobacteria</taxon>
        <taxon>Burkholderiales</taxon>
        <taxon>Oxalobacteraceae</taxon>
        <taxon>Herminiimonas</taxon>
    </lineage>
</organism>
<dbReference type="InterPro" id="IPR020022">
    <property type="entry name" value="N-acetyl_sugar_amidoTrfase"/>
</dbReference>
<dbReference type="CDD" id="cd01996">
    <property type="entry name" value="AANH_WbpG-like"/>
    <property type="match status" value="1"/>
</dbReference>
<dbReference type="Gene3D" id="3.40.50.620">
    <property type="entry name" value="HUPs"/>
    <property type="match status" value="1"/>
</dbReference>
<accession>A0ABW2I7G5</accession>
<proteinExistence type="predicted"/>
<gene>
    <name evidence="1" type="ORF">ACFQPC_02600</name>
</gene>
<dbReference type="EMBL" id="JBHTBU010000001">
    <property type="protein sequence ID" value="MFC7286917.1"/>
    <property type="molecule type" value="Genomic_DNA"/>
</dbReference>
<dbReference type="NCBIfam" id="TIGR03573">
    <property type="entry name" value="WbuX"/>
    <property type="match status" value="1"/>
</dbReference>
<reference evidence="2" key="1">
    <citation type="journal article" date="2019" name="Int. J. Syst. Evol. Microbiol.">
        <title>The Global Catalogue of Microorganisms (GCM) 10K type strain sequencing project: providing services to taxonomists for standard genome sequencing and annotation.</title>
        <authorList>
            <consortium name="The Broad Institute Genomics Platform"/>
            <consortium name="The Broad Institute Genome Sequencing Center for Infectious Disease"/>
            <person name="Wu L."/>
            <person name="Ma J."/>
        </authorList>
    </citation>
    <scope>NUCLEOTIDE SEQUENCE [LARGE SCALE GENOMIC DNA]</scope>
    <source>
        <strain evidence="2">KACC 12508</strain>
    </source>
</reference>
<dbReference type="RefSeq" id="WP_382270083.1">
    <property type="nucleotide sequence ID" value="NZ_JBHTBU010000001.1"/>
</dbReference>
<dbReference type="Proteomes" id="UP001596542">
    <property type="component" value="Unassembled WGS sequence"/>
</dbReference>
<evidence type="ECO:0000313" key="2">
    <source>
        <dbReference type="Proteomes" id="UP001596542"/>
    </source>
</evidence>